<accession>A0A014M9F2</accession>
<dbReference type="STRING" id="69222.BG55_15490"/>
<organism evidence="1 2">
    <name type="scientific">Erwinia mallotivora</name>
    <dbReference type="NCBI Taxonomy" id="69222"/>
    <lineage>
        <taxon>Bacteria</taxon>
        <taxon>Pseudomonadati</taxon>
        <taxon>Pseudomonadota</taxon>
        <taxon>Gammaproteobacteria</taxon>
        <taxon>Enterobacterales</taxon>
        <taxon>Erwiniaceae</taxon>
        <taxon>Erwinia</taxon>
    </lineage>
</organism>
<gene>
    <name evidence="1" type="ORF">BG55_15490</name>
</gene>
<dbReference type="PATRIC" id="fig|69222.5.peg.3174"/>
<reference evidence="1 2" key="1">
    <citation type="submission" date="2014-02" db="EMBL/GenBank/DDBJ databases">
        <title>Draft genome of Erwinia mallotivora strain BT-MARDI, a papaya dieback pathogen.</title>
        <authorList>
            <person name="Redzuan R."/>
            <person name="Abu Bakar N."/>
            <person name="Badrun R."/>
            <person name="Mohd Raih M.F."/>
            <person name="Rozano L."/>
            <person name="Mat Amin N."/>
        </authorList>
    </citation>
    <scope>NUCLEOTIDE SEQUENCE [LARGE SCALE GENOMIC DNA]</scope>
    <source>
        <strain evidence="1 2">BT-MARDI</strain>
    </source>
</reference>
<dbReference type="AlphaFoldDB" id="A0A014M9F2"/>
<comment type="caution">
    <text evidence="1">The sequence shown here is derived from an EMBL/GenBank/DDBJ whole genome shotgun (WGS) entry which is preliminary data.</text>
</comment>
<dbReference type="EMBL" id="JFHN01000055">
    <property type="protein sequence ID" value="EXU74684.1"/>
    <property type="molecule type" value="Genomic_DNA"/>
</dbReference>
<evidence type="ECO:0000313" key="2">
    <source>
        <dbReference type="Proteomes" id="UP000019918"/>
    </source>
</evidence>
<name>A0A014M9F2_9GAMM</name>
<protein>
    <submittedName>
        <fullName evidence="1">Uncharacterized protein</fullName>
    </submittedName>
</protein>
<proteinExistence type="predicted"/>
<sequence>MSYRLNGATAQSLAPQQTINNRLIRGVTPYPPHATKALQAWLNLRFEPQFIIMAAVGCITSLSYRQRATVWTG</sequence>
<dbReference type="Proteomes" id="UP000019918">
    <property type="component" value="Unassembled WGS sequence"/>
</dbReference>
<keyword evidence="2" id="KW-1185">Reference proteome</keyword>
<evidence type="ECO:0000313" key="1">
    <source>
        <dbReference type="EMBL" id="EXU74684.1"/>
    </source>
</evidence>